<dbReference type="EnsemblMetazoa" id="LLOJ002537-RA">
    <property type="protein sequence ID" value="LLOJ002537-PA"/>
    <property type="gene ID" value="LLOJ002537"/>
</dbReference>
<dbReference type="Gene3D" id="1.20.58.530">
    <property type="match status" value="1"/>
</dbReference>
<comment type="similarity">
    <text evidence="6">Belongs to the TRAFAC class myosin-kinesin ATPase superfamily. Myosin family.</text>
</comment>
<dbReference type="EMBL" id="AJWK01008313">
    <property type="status" value="NOT_ANNOTATED_CDS"/>
    <property type="molecule type" value="Genomic_DNA"/>
</dbReference>
<evidence type="ECO:0000313" key="10">
    <source>
        <dbReference type="EnsemblMetazoa" id="LLOJ002537-PA"/>
    </source>
</evidence>
<feature type="compositionally biased region" description="Low complexity" evidence="7">
    <location>
        <begin position="136"/>
        <end position="154"/>
    </location>
</feature>
<dbReference type="VEuPathDB" id="VectorBase:LLOJ002537"/>
<dbReference type="SMART" id="SM00242">
    <property type="entry name" value="MYSc"/>
    <property type="match status" value="1"/>
</dbReference>
<protein>
    <submittedName>
        <fullName evidence="9">Putative myosin head</fullName>
    </submittedName>
</protein>
<dbReference type="EMBL" id="GITU01005950">
    <property type="protein sequence ID" value="MBC1174653.1"/>
    <property type="molecule type" value="Transcribed_RNA"/>
</dbReference>
<evidence type="ECO:0000256" key="3">
    <source>
        <dbReference type="ARBA" id="ARBA00023123"/>
    </source>
</evidence>
<dbReference type="SUPFAM" id="SSF52540">
    <property type="entry name" value="P-loop containing nucleoside triphosphate hydrolases"/>
    <property type="match status" value="1"/>
</dbReference>
<dbReference type="Proteomes" id="UP000092461">
    <property type="component" value="Unassembled WGS sequence"/>
</dbReference>
<reference evidence="11" key="1">
    <citation type="submission" date="2012-05" db="EMBL/GenBank/DDBJ databases">
        <title>Whole Genome Assembly of Lutzomyia longipalpis.</title>
        <authorList>
            <person name="Richards S."/>
            <person name="Qu C."/>
            <person name="Dillon R."/>
            <person name="Worley K."/>
            <person name="Scherer S."/>
            <person name="Batterton M."/>
            <person name="Taylor A."/>
            <person name="Hawes A."/>
            <person name="Hernandez B."/>
            <person name="Kovar C."/>
            <person name="Mandapat C."/>
            <person name="Pham C."/>
            <person name="Qu C."/>
            <person name="Jing C."/>
            <person name="Bess C."/>
            <person name="Bandaranaike D."/>
            <person name="Ngo D."/>
            <person name="Ongeri F."/>
            <person name="Arias F."/>
            <person name="Lara F."/>
            <person name="Weissenberger G."/>
            <person name="Kamau G."/>
            <person name="Han H."/>
            <person name="Shen H."/>
            <person name="Dinh H."/>
            <person name="Khalil I."/>
            <person name="Jones J."/>
            <person name="Shafer J."/>
            <person name="Jayaseelan J."/>
            <person name="Quiroz J."/>
            <person name="Blankenburg K."/>
            <person name="Nguyen L."/>
            <person name="Jackson L."/>
            <person name="Francisco L."/>
            <person name="Tang L.-Y."/>
            <person name="Pu L.-L."/>
            <person name="Perales L."/>
            <person name="Lorensuhewa L."/>
            <person name="Munidasa M."/>
            <person name="Coyle M."/>
            <person name="Taylor M."/>
            <person name="Puazo M."/>
            <person name="Firestine M."/>
            <person name="Scheel M."/>
            <person name="Javaid M."/>
            <person name="Wang M."/>
            <person name="Li M."/>
            <person name="Tabassum N."/>
            <person name="Saada N."/>
            <person name="Osuji N."/>
            <person name="Aqrawi P."/>
            <person name="Fu Q."/>
            <person name="Thornton R."/>
            <person name="Raj R."/>
            <person name="Goodspeed R."/>
            <person name="Mata R."/>
            <person name="Najjar R."/>
            <person name="Gubbala S."/>
            <person name="Lee S."/>
            <person name="Denson S."/>
            <person name="Patil S."/>
            <person name="Macmil S."/>
            <person name="Qi S."/>
            <person name="Matskevitch T."/>
            <person name="Palculict T."/>
            <person name="Mathew T."/>
            <person name="Vee V."/>
            <person name="Velamala V."/>
            <person name="Korchina V."/>
            <person name="Cai W."/>
            <person name="Liu W."/>
            <person name="Dai W."/>
            <person name="Zou X."/>
            <person name="Zhu Y."/>
            <person name="Zhang Y."/>
            <person name="Wu Y.-Q."/>
            <person name="Xin Y."/>
            <person name="Nazarath L."/>
            <person name="Kovar C."/>
            <person name="Han Y."/>
            <person name="Muzny D."/>
            <person name="Gibbs R."/>
        </authorList>
    </citation>
    <scope>NUCLEOTIDE SEQUENCE [LARGE SCALE GENOMIC DNA]</scope>
    <source>
        <strain evidence="11">Jacobina</strain>
    </source>
</reference>
<dbReference type="GO" id="GO:0005524">
    <property type="term" value="F:ATP binding"/>
    <property type="evidence" value="ECO:0007669"/>
    <property type="project" value="UniProtKB-UniRule"/>
</dbReference>
<dbReference type="GO" id="GO:0000146">
    <property type="term" value="F:microfilament motor activity"/>
    <property type="evidence" value="ECO:0007669"/>
    <property type="project" value="TreeGrafter"/>
</dbReference>
<proteinExistence type="inferred from homology"/>
<keyword evidence="1 6" id="KW-0547">Nucleotide-binding</keyword>
<dbReference type="VEuPathDB" id="VectorBase:LLONM1_005100"/>
<evidence type="ECO:0000259" key="8">
    <source>
        <dbReference type="PROSITE" id="PS51456"/>
    </source>
</evidence>
<dbReference type="PANTHER" id="PTHR13140">
    <property type="entry name" value="MYOSIN"/>
    <property type="match status" value="1"/>
</dbReference>
<dbReference type="GO" id="GO:0051015">
    <property type="term" value="F:actin filament binding"/>
    <property type="evidence" value="ECO:0007669"/>
    <property type="project" value="TreeGrafter"/>
</dbReference>
<evidence type="ECO:0000256" key="1">
    <source>
        <dbReference type="ARBA" id="ARBA00022741"/>
    </source>
</evidence>
<evidence type="ECO:0000256" key="4">
    <source>
        <dbReference type="ARBA" id="ARBA00023175"/>
    </source>
</evidence>
<dbReference type="AlphaFoldDB" id="A0A1B0CDW7"/>
<name>A0A1B0CDW7_LUTLO</name>
<evidence type="ECO:0000313" key="9">
    <source>
        <dbReference type="EMBL" id="MBC1174653.1"/>
    </source>
</evidence>
<keyword evidence="2 6" id="KW-0067">ATP-binding</keyword>
<dbReference type="InterPro" id="IPR000048">
    <property type="entry name" value="IQ_motif_EF-hand-BS"/>
</dbReference>
<dbReference type="Gene3D" id="1.10.10.820">
    <property type="match status" value="1"/>
</dbReference>
<evidence type="ECO:0000313" key="11">
    <source>
        <dbReference type="Proteomes" id="UP000092461"/>
    </source>
</evidence>
<dbReference type="PANTHER" id="PTHR13140:SF802">
    <property type="entry name" value="UNCONVENTIONAL MYOSIN-IB ISOFORM X1"/>
    <property type="match status" value="1"/>
</dbReference>
<dbReference type="GO" id="GO:0005902">
    <property type="term" value="C:microvillus"/>
    <property type="evidence" value="ECO:0007669"/>
    <property type="project" value="TreeGrafter"/>
</dbReference>
<evidence type="ECO:0000256" key="7">
    <source>
        <dbReference type="SAM" id="MobiDB-lite"/>
    </source>
</evidence>
<feature type="region of interest" description="Actin-binding" evidence="6">
    <location>
        <begin position="771"/>
        <end position="793"/>
    </location>
</feature>
<keyword evidence="5 6" id="KW-0009">Actin-binding</keyword>
<feature type="region of interest" description="Disordered" evidence="7">
    <location>
        <begin position="125"/>
        <end position="176"/>
    </location>
</feature>
<dbReference type="CDD" id="cd23767">
    <property type="entry name" value="IQCD"/>
    <property type="match status" value="1"/>
</dbReference>
<dbReference type="PROSITE" id="PS50096">
    <property type="entry name" value="IQ"/>
    <property type="match status" value="1"/>
</dbReference>
<evidence type="ECO:0000256" key="6">
    <source>
        <dbReference type="PROSITE-ProRule" id="PRU00782"/>
    </source>
</evidence>
<dbReference type="InterPro" id="IPR036961">
    <property type="entry name" value="Kinesin_motor_dom_sf"/>
</dbReference>
<organism evidence="10 11">
    <name type="scientific">Lutzomyia longipalpis</name>
    <name type="common">Sand fly</name>
    <dbReference type="NCBI Taxonomy" id="7200"/>
    <lineage>
        <taxon>Eukaryota</taxon>
        <taxon>Metazoa</taxon>
        <taxon>Ecdysozoa</taxon>
        <taxon>Arthropoda</taxon>
        <taxon>Hexapoda</taxon>
        <taxon>Insecta</taxon>
        <taxon>Pterygota</taxon>
        <taxon>Neoptera</taxon>
        <taxon>Endopterygota</taxon>
        <taxon>Diptera</taxon>
        <taxon>Nematocera</taxon>
        <taxon>Psychodoidea</taxon>
        <taxon>Psychodidae</taxon>
        <taxon>Lutzomyia</taxon>
        <taxon>Lutzomyia</taxon>
    </lineage>
</organism>
<dbReference type="EMBL" id="AJWK01008314">
    <property type="status" value="NOT_ANNOTATED_CDS"/>
    <property type="molecule type" value="Genomic_DNA"/>
</dbReference>
<reference evidence="9" key="2">
    <citation type="journal article" date="2020" name="BMC">
        <title>Leishmania infection induces a limited differential gene expression in the sand fly midgut.</title>
        <authorList>
            <person name="Coutinho-Abreu I.V."/>
            <person name="Serafim T.D."/>
            <person name="Meneses C."/>
            <person name="Kamhawi S."/>
            <person name="Oliveira F."/>
            <person name="Valenzuela J.G."/>
        </authorList>
    </citation>
    <scope>NUCLEOTIDE SEQUENCE</scope>
    <source>
        <strain evidence="9">Jacobina</strain>
        <tissue evidence="9">Midgut</tissue>
    </source>
</reference>
<dbReference type="Pfam" id="PF00063">
    <property type="entry name" value="Myosin_head"/>
    <property type="match status" value="2"/>
</dbReference>
<dbReference type="Gene3D" id="3.40.850.10">
    <property type="entry name" value="Kinesin motor domain"/>
    <property type="match status" value="2"/>
</dbReference>
<dbReference type="PRINTS" id="PR00193">
    <property type="entry name" value="MYOSINHEAVY"/>
</dbReference>
<evidence type="ECO:0000256" key="2">
    <source>
        <dbReference type="ARBA" id="ARBA00022840"/>
    </source>
</evidence>
<dbReference type="InterPro" id="IPR001609">
    <property type="entry name" value="Myosin_head_motor_dom-like"/>
</dbReference>
<dbReference type="GO" id="GO:0030048">
    <property type="term" value="P:actin filament-based movement"/>
    <property type="evidence" value="ECO:0007669"/>
    <property type="project" value="TreeGrafter"/>
</dbReference>
<dbReference type="Gene3D" id="1.20.120.720">
    <property type="entry name" value="Myosin VI head, motor domain, U50 subdomain"/>
    <property type="match status" value="1"/>
</dbReference>
<dbReference type="SMART" id="SM00015">
    <property type="entry name" value="IQ"/>
    <property type="match status" value="2"/>
</dbReference>
<dbReference type="GO" id="GO:0005886">
    <property type="term" value="C:plasma membrane"/>
    <property type="evidence" value="ECO:0007669"/>
    <property type="project" value="TreeGrafter"/>
</dbReference>
<keyword evidence="4 6" id="KW-0505">Motor protein</keyword>
<dbReference type="InterPro" id="IPR027417">
    <property type="entry name" value="P-loop_NTPase"/>
</dbReference>
<feature type="domain" description="Myosin motor" evidence="8">
    <location>
        <begin position="8"/>
        <end position="895"/>
    </location>
</feature>
<evidence type="ECO:0000256" key="5">
    <source>
        <dbReference type="ARBA" id="ARBA00023203"/>
    </source>
</evidence>
<reference evidence="10" key="3">
    <citation type="submission" date="2020-05" db="UniProtKB">
        <authorList>
            <consortium name="EnsemblMetazoa"/>
        </authorList>
    </citation>
    <scope>IDENTIFICATION</scope>
    <source>
        <strain evidence="10">Jacobina</strain>
    </source>
</reference>
<keyword evidence="11" id="KW-1185">Reference proteome</keyword>
<dbReference type="GO" id="GO:0016459">
    <property type="term" value="C:myosin complex"/>
    <property type="evidence" value="ECO:0007669"/>
    <property type="project" value="UniProtKB-KW"/>
</dbReference>
<feature type="region of interest" description="Disordered" evidence="7">
    <location>
        <begin position="292"/>
        <end position="316"/>
    </location>
</feature>
<dbReference type="Gene3D" id="1.20.5.4820">
    <property type="match status" value="1"/>
</dbReference>
<accession>A0A1B0CDW7</accession>
<sequence>MPNMEQEVGNWDSVLLESPTEDNFISNLHLRYKRDHIYTYIGTYLVSINPFKPLPLTTPELVKTYATRGLFKLPPHIFGVASGAYRNLLDFHEDQAIVLTGESGSGKSETAQMVVDFLTRIPQIRRNHSKSRQRGSTASLCCSSRGSSNASRSSTPKHEATLDSPGSQSRGSCILRQRSVESDKSGGYGSLKRCCHDRMPDWKSSECLPSKCQTHTHSTPRVSRMCPKHHGEHHQKNVVLSRALYDDCVPFRRSCSLHRKEVGMQEKLATLDGLAKSYGFIANNTTSRTSKCSMDCDRTPVRRAKTPPPHFGRSSTGYGNISNIVENFRRILRNRMTTEEAELQQYREKIAHAEVFMSAMGSAKTTKNRNSSRFGKFFDIEIDFKGDVIGGHIYHYMLEKTRVTSFVANERNFNIFYQLLTGADIHLLKALKLQRNIEKYEVLKNSLATEEDRLAFSRSKRSLDTMGFSCEEITSIFRILAVVLKLGNLVFLPTTNIDGTEGCTIANEYEIVEIAQLLEIHVDVLVLCLTRTSANWTQIPDNWIEVDAEVATKMKLTLCRILYGRLFVWLVSRVNEEIKSTRLNGHKRFLGVLDFSGFEVLERNSLEQLAINYCSERLQQHFLSMVLREQQELYVREGLEWQHVDFFDNAGICDLFDRPNYGILSLLDEPHVSCDDIYLTRIHQCSDGHPNFLADDTVSCPNTFQIRHYAGTVSYSVVNFVEKNSEQLPRSVSYGLYQSNLPIVQDLFPEGNPQRGSKRPTSLANNLRVGIQTLLKTLTRRKCHYVFCLKPNEFEEPRHFEMSLVQHQVRYLSLMPVLSVWRSGYCFSMSHVAFLARYKLLNNLTWPHFPRGSIVEAIALIVRSLPLPTAEFTICTQRVFIRSPRTVTEMEEFRRMRLAELATLIQKTFRGSRERRQFLRLRRSQIAIAKAWRKWRSREEYRVMKYQRQINWVVEVIERHYINWKRRQFLILLPHRLPLDSMSPLCNEWPRVPHYLAETSQLLRKIYHRWRCHKYRKLFDQTARNRMREKVTASIIFRDRKVCYSKSIGRPFIGDYVRLRQNIQWKRISMETNDQYVVFADIINKITRTSGKTYYCPEGCRCRHQTLYQQHQSTDSPTGCLFQTCHVIEIVTKLFLVIQNATAKPPEVHISTEFEANFNQQTVIFTFKCGRVPEATAKVSRKGNRMEIVI</sequence>
<feature type="binding site" evidence="6">
    <location>
        <begin position="101"/>
        <end position="108"/>
    </location>
    <ligand>
        <name>ATP</name>
        <dbReference type="ChEBI" id="CHEBI:30616"/>
    </ligand>
</feature>
<dbReference type="PROSITE" id="PS51456">
    <property type="entry name" value="MYOSIN_MOTOR"/>
    <property type="match status" value="1"/>
</dbReference>
<dbReference type="GO" id="GO:0005737">
    <property type="term" value="C:cytoplasm"/>
    <property type="evidence" value="ECO:0007669"/>
    <property type="project" value="UniProtKB-ARBA"/>
</dbReference>
<keyword evidence="3 6" id="KW-0518">Myosin</keyword>
<dbReference type="GO" id="GO:0007015">
    <property type="term" value="P:actin filament organization"/>
    <property type="evidence" value="ECO:0007669"/>
    <property type="project" value="TreeGrafter"/>
</dbReference>
<dbReference type="GO" id="GO:0006897">
    <property type="term" value="P:endocytosis"/>
    <property type="evidence" value="ECO:0007669"/>
    <property type="project" value="TreeGrafter"/>
</dbReference>